<dbReference type="InterPro" id="IPR009040">
    <property type="entry name" value="Ferritin-like_diiron"/>
</dbReference>
<dbReference type="PIRSF" id="PIRSF002560">
    <property type="entry name" value="Bacterioferritin"/>
    <property type="match status" value="1"/>
</dbReference>
<feature type="binding site" evidence="8">
    <location>
        <position position="50"/>
    </location>
    <ligand>
        <name>Fe cation</name>
        <dbReference type="ChEBI" id="CHEBI:24875"/>
        <label>3</label>
    </ligand>
</feature>
<dbReference type="InterPro" id="IPR009078">
    <property type="entry name" value="Ferritin-like_SF"/>
</dbReference>
<dbReference type="AlphaFoldDB" id="A0A158D9J3"/>
<dbReference type="GO" id="GO:0020037">
    <property type="term" value="F:heme binding"/>
    <property type="evidence" value="ECO:0007669"/>
    <property type="project" value="TreeGrafter"/>
</dbReference>
<organism evidence="11 12">
    <name type="scientific">Caballeronia glebae</name>
    <dbReference type="NCBI Taxonomy" id="1777143"/>
    <lineage>
        <taxon>Bacteria</taxon>
        <taxon>Pseudomonadati</taxon>
        <taxon>Pseudomonadota</taxon>
        <taxon>Betaproteobacteria</taxon>
        <taxon>Burkholderiales</taxon>
        <taxon>Burkholderiaceae</taxon>
        <taxon>Caballeronia</taxon>
    </lineage>
</organism>
<feature type="binding site" evidence="8">
    <location>
        <position position="54"/>
    </location>
    <ligand>
        <name>Fe cation</name>
        <dbReference type="ChEBI" id="CHEBI:24875"/>
        <label>1</label>
    </ligand>
</feature>
<comment type="caution">
    <text evidence="11">The sequence shown here is derived from an EMBL/GenBank/DDBJ whole genome shotgun (WGS) entry which is preliminary data.</text>
</comment>
<comment type="cofactor">
    <cofactor evidence="1">
        <name>heme b</name>
        <dbReference type="ChEBI" id="CHEBI:60344"/>
    </cofactor>
</comment>
<accession>A0A158D9J3</accession>
<feature type="binding site" evidence="8">
    <location>
        <position position="51"/>
    </location>
    <ligand>
        <name>Fe cation</name>
        <dbReference type="ChEBI" id="CHEBI:24875"/>
        <label>1</label>
    </ligand>
</feature>
<dbReference type="InterPro" id="IPR008331">
    <property type="entry name" value="Ferritin_DPS_dom"/>
</dbReference>
<sequence length="158" mass="18039">MQGDSKVIDYLNAELKNELTAVHQYLLHARLYQHWGFEELGTHEYNESMEELTHADKLIVRILMLDGVPNLQDLHALAVGKDTLEALQNDLKLEQAAQAQCKEAVVHCESVRDFVSREILVELLDATEDHIDWLEIQIGLIDKIGIENYQQSAIHKLA</sequence>
<dbReference type="SUPFAM" id="SSF47240">
    <property type="entry name" value="Ferritin-like"/>
    <property type="match status" value="1"/>
</dbReference>
<dbReference type="PROSITE" id="PS50905">
    <property type="entry name" value="FERRITIN_LIKE"/>
    <property type="match status" value="1"/>
</dbReference>
<dbReference type="CDD" id="cd00907">
    <property type="entry name" value="Bacterioferritin"/>
    <property type="match status" value="1"/>
</dbReference>
<reference evidence="11" key="1">
    <citation type="submission" date="2016-01" db="EMBL/GenBank/DDBJ databases">
        <authorList>
            <person name="Peeters C."/>
        </authorList>
    </citation>
    <scope>NUCLEOTIDE SEQUENCE [LARGE SCALE GENOMIC DNA]</scope>
    <source>
        <strain evidence="11">LMG 29325</strain>
    </source>
</reference>
<keyword evidence="5 7" id="KW-0479">Metal-binding</keyword>
<dbReference type="InterPro" id="IPR002024">
    <property type="entry name" value="Bacterioferritin"/>
</dbReference>
<dbReference type="GO" id="GO:0005829">
    <property type="term" value="C:cytosol"/>
    <property type="evidence" value="ECO:0007669"/>
    <property type="project" value="TreeGrafter"/>
</dbReference>
<dbReference type="Gene3D" id="1.20.1260.10">
    <property type="match status" value="1"/>
</dbReference>
<keyword evidence="12" id="KW-1185">Reference proteome</keyword>
<protein>
    <recommendedName>
        <fullName evidence="7 9">Bacterioferritin</fullName>
    </recommendedName>
</protein>
<evidence type="ECO:0000259" key="10">
    <source>
        <dbReference type="PROSITE" id="PS50905"/>
    </source>
</evidence>
<dbReference type="GO" id="GO:0140315">
    <property type="term" value="F:iron ion sequestering activity"/>
    <property type="evidence" value="ECO:0007669"/>
    <property type="project" value="UniProtKB-ARBA"/>
</dbReference>
<feature type="binding site" evidence="8">
    <location>
        <position position="51"/>
    </location>
    <ligand>
        <name>Fe cation</name>
        <dbReference type="ChEBI" id="CHEBI:24875"/>
        <label>2</label>
    </ligand>
</feature>
<dbReference type="GO" id="GO:0006826">
    <property type="term" value="P:iron ion transport"/>
    <property type="evidence" value="ECO:0007669"/>
    <property type="project" value="InterPro"/>
</dbReference>
<evidence type="ECO:0000256" key="9">
    <source>
        <dbReference type="RuleBase" id="RU000623"/>
    </source>
</evidence>
<keyword evidence="3 7" id="KW-0409">Iron storage</keyword>
<dbReference type="PROSITE" id="PS00549">
    <property type="entry name" value="BACTERIOFERRITIN"/>
    <property type="match status" value="1"/>
</dbReference>
<dbReference type="Pfam" id="PF00210">
    <property type="entry name" value="Ferritin"/>
    <property type="match status" value="1"/>
</dbReference>
<dbReference type="PRINTS" id="PR00601">
    <property type="entry name" value="BACFERRITIN"/>
</dbReference>
<dbReference type="PANTHER" id="PTHR30295:SF0">
    <property type="entry name" value="BACTERIOFERRITIN"/>
    <property type="match status" value="1"/>
</dbReference>
<evidence type="ECO:0000313" key="11">
    <source>
        <dbReference type="EMBL" id="SAK91344.1"/>
    </source>
</evidence>
<evidence type="ECO:0000313" key="12">
    <source>
        <dbReference type="Proteomes" id="UP000054596"/>
    </source>
</evidence>
<comment type="similarity">
    <text evidence="2 7 9">Belongs to the bacterioferritin family.</text>
</comment>
<proteinExistence type="inferred from homology"/>
<dbReference type="STRING" id="1777143.AWB82_06463"/>
<evidence type="ECO:0000256" key="3">
    <source>
        <dbReference type="ARBA" id="ARBA00022434"/>
    </source>
</evidence>
<keyword evidence="4 9" id="KW-0349">Heme</keyword>
<evidence type="ECO:0000256" key="5">
    <source>
        <dbReference type="ARBA" id="ARBA00022723"/>
    </source>
</evidence>
<feature type="binding site" evidence="8">
    <location>
        <position position="18"/>
    </location>
    <ligand>
        <name>Fe cation</name>
        <dbReference type="ChEBI" id="CHEBI:24875"/>
        <label>1</label>
    </ligand>
</feature>
<keyword evidence="6 7" id="KW-0408">Iron</keyword>
<gene>
    <name evidence="11" type="ORF">AWB82_06463</name>
</gene>
<dbReference type="GO" id="GO:0008199">
    <property type="term" value="F:ferric iron binding"/>
    <property type="evidence" value="ECO:0007669"/>
    <property type="project" value="InterPro"/>
</dbReference>
<dbReference type="OrthoDB" id="9800505at2"/>
<dbReference type="FunFam" id="1.20.1260.10:FF:000005">
    <property type="entry name" value="Bacterioferritin"/>
    <property type="match status" value="1"/>
</dbReference>
<feature type="domain" description="Ferritin-like diiron" evidence="10">
    <location>
        <begin position="1"/>
        <end position="145"/>
    </location>
</feature>
<name>A0A158D9J3_9BURK</name>
<dbReference type="Proteomes" id="UP000054596">
    <property type="component" value="Unassembled WGS sequence"/>
</dbReference>
<evidence type="ECO:0000256" key="8">
    <source>
        <dbReference type="PIRSR" id="PIRSR002560-1"/>
    </source>
</evidence>
<dbReference type="EMBL" id="FCOJ02000075">
    <property type="protein sequence ID" value="SAK91344.1"/>
    <property type="molecule type" value="Genomic_DNA"/>
</dbReference>
<evidence type="ECO:0000256" key="4">
    <source>
        <dbReference type="ARBA" id="ARBA00022617"/>
    </source>
</evidence>
<evidence type="ECO:0000256" key="6">
    <source>
        <dbReference type="ARBA" id="ARBA00023004"/>
    </source>
</evidence>
<dbReference type="InterPro" id="IPR012347">
    <property type="entry name" value="Ferritin-like"/>
</dbReference>
<evidence type="ECO:0000256" key="2">
    <source>
        <dbReference type="ARBA" id="ARBA00008093"/>
    </source>
</evidence>
<dbReference type="GO" id="GO:0004322">
    <property type="term" value="F:ferroxidase activity"/>
    <property type="evidence" value="ECO:0007669"/>
    <property type="project" value="UniProtKB-ARBA"/>
</dbReference>
<dbReference type="NCBIfam" id="TIGR00754">
    <property type="entry name" value="bfr"/>
    <property type="match status" value="1"/>
</dbReference>
<feature type="binding site" evidence="8">
    <location>
        <position position="94"/>
    </location>
    <ligand>
        <name>Fe cation</name>
        <dbReference type="ChEBI" id="CHEBI:24875"/>
        <label>2</label>
    </ligand>
</feature>
<comment type="function">
    <text evidence="9">Iron-storage protein.</text>
</comment>
<evidence type="ECO:0000256" key="1">
    <source>
        <dbReference type="ARBA" id="ARBA00001970"/>
    </source>
</evidence>
<evidence type="ECO:0000256" key="7">
    <source>
        <dbReference type="PIRNR" id="PIRNR002560"/>
    </source>
</evidence>
<dbReference type="PANTHER" id="PTHR30295">
    <property type="entry name" value="BACTERIOFERRITIN"/>
    <property type="match status" value="1"/>
</dbReference>
<feature type="binding site" evidence="8">
    <location>
        <position position="130"/>
    </location>
    <ligand>
        <name>Fe cation</name>
        <dbReference type="ChEBI" id="CHEBI:24875"/>
        <label>2</label>
    </ligand>
</feature>
<dbReference type="RefSeq" id="WP_086973386.1">
    <property type="nucleotide sequence ID" value="NZ_FCOJ02000075.1"/>
</dbReference>
<dbReference type="GO" id="GO:0006879">
    <property type="term" value="P:intracellular iron ion homeostasis"/>
    <property type="evidence" value="ECO:0007669"/>
    <property type="project" value="UniProtKB-KW"/>
</dbReference>